<organism evidence="2 3">
    <name type="scientific">Ornatilinea apprima</name>
    <dbReference type="NCBI Taxonomy" id="1134406"/>
    <lineage>
        <taxon>Bacteria</taxon>
        <taxon>Bacillati</taxon>
        <taxon>Chloroflexota</taxon>
        <taxon>Anaerolineae</taxon>
        <taxon>Anaerolineales</taxon>
        <taxon>Anaerolineaceae</taxon>
        <taxon>Ornatilinea</taxon>
    </lineage>
</organism>
<dbReference type="GO" id="GO:0008236">
    <property type="term" value="F:serine-type peptidase activity"/>
    <property type="evidence" value="ECO:0007669"/>
    <property type="project" value="InterPro"/>
</dbReference>
<comment type="caution">
    <text evidence="2">The sequence shown here is derived from an EMBL/GenBank/DDBJ whole genome shotgun (WGS) entry which is preliminary data.</text>
</comment>
<evidence type="ECO:0000259" key="1">
    <source>
        <dbReference type="Pfam" id="PF00326"/>
    </source>
</evidence>
<dbReference type="Pfam" id="PF00326">
    <property type="entry name" value="Peptidase_S9"/>
    <property type="match status" value="1"/>
</dbReference>
<dbReference type="InterPro" id="IPR011042">
    <property type="entry name" value="6-blade_b-propeller_TolB-like"/>
</dbReference>
<dbReference type="PANTHER" id="PTHR43056">
    <property type="entry name" value="PEPTIDASE S9 PROLYL OLIGOPEPTIDASE"/>
    <property type="match status" value="1"/>
</dbReference>
<dbReference type="InterPro" id="IPR029058">
    <property type="entry name" value="AB_hydrolase_fold"/>
</dbReference>
<reference evidence="2 3" key="1">
    <citation type="submission" date="2015-07" db="EMBL/GenBank/DDBJ databases">
        <title>Genome sequence of Ornatilinea apprima DSM 23815.</title>
        <authorList>
            <person name="Hemp J."/>
            <person name="Ward L.M."/>
            <person name="Pace L.A."/>
            <person name="Fischer W.W."/>
        </authorList>
    </citation>
    <scope>NUCLEOTIDE SEQUENCE [LARGE SCALE GENOMIC DNA]</scope>
    <source>
        <strain evidence="2 3">P3M-1</strain>
    </source>
</reference>
<dbReference type="Proteomes" id="UP000050417">
    <property type="component" value="Unassembled WGS sequence"/>
</dbReference>
<dbReference type="InterPro" id="IPR001375">
    <property type="entry name" value="Peptidase_S9_cat"/>
</dbReference>
<dbReference type="Gene3D" id="3.40.50.1820">
    <property type="entry name" value="alpha/beta hydrolase"/>
    <property type="match status" value="1"/>
</dbReference>
<dbReference type="SUPFAM" id="SSF53474">
    <property type="entry name" value="alpha/beta-Hydrolases"/>
    <property type="match status" value="1"/>
</dbReference>
<feature type="domain" description="Peptidase S9 prolyl oligopeptidase catalytic" evidence="1">
    <location>
        <begin position="420"/>
        <end position="626"/>
    </location>
</feature>
<dbReference type="EMBL" id="LGCL01000025">
    <property type="protein sequence ID" value="KPL76534.1"/>
    <property type="molecule type" value="Genomic_DNA"/>
</dbReference>
<dbReference type="RefSeq" id="WP_075063111.1">
    <property type="nucleotide sequence ID" value="NZ_LGCL01000025.1"/>
</dbReference>
<evidence type="ECO:0000313" key="3">
    <source>
        <dbReference type="Proteomes" id="UP000050417"/>
    </source>
</evidence>
<dbReference type="PATRIC" id="fig|1134406.4.peg.949"/>
<dbReference type="Gene3D" id="2.120.10.30">
    <property type="entry name" value="TolB, C-terminal domain"/>
    <property type="match status" value="1"/>
</dbReference>
<dbReference type="SUPFAM" id="SSF82171">
    <property type="entry name" value="DPP6 N-terminal domain-like"/>
    <property type="match status" value="1"/>
</dbReference>
<sequence length="631" mass="69700">MSSTTDKQEMSFGLWPSPISAQMLAQQVRFDDVQWDSDGETLVWSESRSGHTILVAQTRGDAPRALTTAPSVAGRVLYGGGDFYVGSGQVIFAGKDGRLYHRSLSAQVPHPITPAYGSVAAPVLSPNGEWVVYVFSDGSRDCLAYVDLHGQRWPQKLAEGADFYMQPAFHPGGDWLAWVEWDFPNMPWTGSRLALARLSNGESPRLFGLSYPAGGPNQPVSQPAFSPDGRWLSYITQSGNWETLVLHDLENGDEQVLLEEEGLLLSTPAWVQGLRFYGWSADSRSIFYLRNSAGFASLWQVDLQSGESRQINTSPYTWLSQISVSPRAPQAAFRASSPAHPERIVRWDGQNMNVIARSDPEMLTEADYPTVLPLSWSSPEGESVYANYYPPNNARYTCGSQRPPAIVHMHGGPSACANVSFSGERAWYTSRGFGFLEVNFRGSTGFGRAYLDAQQGRWGEVDVQDAVGAAKALIDNRLADETRLVIAGSSSGGFAVLNALIHHTELFCAGICSYPVSNLFASAFDVHKFELRYNDWLLGALPEAAGRYRQWSPVFHAARIRRPLAVFQGDQDPVVPLQYTQELVQAVRSGGAPVEFQVYAGEGHGFRKAETRADLFQRVERFLREYVLFAP</sequence>
<dbReference type="AlphaFoldDB" id="A0A0P6X200"/>
<dbReference type="InterPro" id="IPR011659">
    <property type="entry name" value="WD40"/>
</dbReference>
<name>A0A0P6X200_9CHLR</name>
<dbReference type="STRING" id="1134406.ADN00_11255"/>
<protein>
    <recommendedName>
        <fullName evidence="1">Peptidase S9 prolyl oligopeptidase catalytic domain-containing protein</fullName>
    </recommendedName>
</protein>
<dbReference type="PANTHER" id="PTHR43056:SF5">
    <property type="entry name" value="PEPTIDASE S9 PROLYL OLIGOPEPTIDASE CATALYTIC DOMAIN-CONTAINING PROTEIN"/>
    <property type="match status" value="1"/>
</dbReference>
<dbReference type="Pfam" id="PF07676">
    <property type="entry name" value="PD40"/>
    <property type="match status" value="1"/>
</dbReference>
<evidence type="ECO:0000313" key="2">
    <source>
        <dbReference type="EMBL" id="KPL76534.1"/>
    </source>
</evidence>
<dbReference type="InterPro" id="IPR015943">
    <property type="entry name" value="WD40/YVTN_repeat-like_dom_sf"/>
</dbReference>
<dbReference type="Gene3D" id="2.130.10.10">
    <property type="entry name" value="YVTN repeat-like/Quinoprotein amine dehydrogenase"/>
    <property type="match status" value="1"/>
</dbReference>
<proteinExistence type="predicted"/>
<gene>
    <name evidence="2" type="ORF">ADN00_11255</name>
</gene>
<dbReference type="InterPro" id="IPR050585">
    <property type="entry name" value="Xaa-Pro_dipeptidyl-ppase/CocE"/>
</dbReference>
<dbReference type="GO" id="GO:0006508">
    <property type="term" value="P:proteolysis"/>
    <property type="evidence" value="ECO:0007669"/>
    <property type="project" value="InterPro"/>
</dbReference>
<dbReference type="OrthoDB" id="108903at2"/>
<keyword evidence="3" id="KW-1185">Reference proteome</keyword>
<accession>A0A0P6X200</accession>